<evidence type="ECO:0000256" key="4">
    <source>
        <dbReference type="ARBA" id="ARBA00015492"/>
    </source>
</evidence>
<dbReference type="EMBL" id="JAENIG010000010">
    <property type="protein sequence ID" value="MBK1856169.1"/>
    <property type="molecule type" value="Genomic_DNA"/>
</dbReference>
<evidence type="ECO:0000259" key="15">
    <source>
        <dbReference type="PROSITE" id="PS51163"/>
    </source>
</evidence>
<evidence type="ECO:0000256" key="7">
    <source>
        <dbReference type="ARBA" id="ARBA00022694"/>
    </source>
</evidence>
<dbReference type="InterPro" id="IPR010923">
    <property type="entry name" value="T(6)A37_SUA5"/>
</dbReference>
<feature type="binding site" evidence="14">
    <location>
        <position position="127"/>
    </location>
    <ligand>
        <name>L-threonine</name>
        <dbReference type="ChEBI" id="CHEBI:57926"/>
    </ligand>
</feature>
<dbReference type="GO" id="GO:0005524">
    <property type="term" value="F:ATP binding"/>
    <property type="evidence" value="ECO:0007669"/>
    <property type="project" value="UniProtKB-UniRule"/>
</dbReference>
<proteinExistence type="inferred from homology"/>
<protein>
    <recommendedName>
        <fullName evidence="4 13">Threonylcarbamoyl-AMP synthase</fullName>
        <shortName evidence="13">TC-AMP synthase</shortName>
        <ecNumber evidence="3 13">2.7.7.87</ecNumber>
    </recommendedName>
    <alternativeName>
        <fullName evidence="11 13">L-threonylcarbamoyladenylate synthase</fullName>
    </alternativeName>
</protein>
<dbReference type="InterPro" id="IPR017945">
    <property type="entry name" value="DHBP_synth_RibB-like_a/b_dom"/>
</dbReference>
<dbReference type="PROSITE" id="PS51163">
    <property type="entry name" value="YRDC"/>
    <property type="match status" value="1"/>
</dbReference>
<feature type="binding site" evidence="14">
    <location>
        <position position="61"/>
    </location>
    <ligand>
        <name>ATP</name>
        <dbReference type="ChEBI" id="CHEBI:30616"/>
    </ligand>
</feature>
<feature type="binding site" evidence="14">
    <location>
        <position position="123"/>
    </location>
    <ligand>
        <name>ATP</name>
        <dbReference type="ChEBI" id="CHEBI:30616"/>
    </ligand>
</feature>
<keyword evidence="6 13" id="KW-0808">Transferase</keyword>
<evidence type="ECO:0000256" key="13">
    <source>
        <dbReference type="PIRNR" id="PIRNR004930"/>
    </source>
</evidence>
<comment type="similarity">
    <text evidence="2 13">Belongs to the SUA5 family.</text>
</comment>
<dbReference type="NCBIfam" id="TIGR00057">
    <property type="entry name" value="L-threonylcarbamoyladenylate synthase"/>
    <property type="match status" value="1"/>
</dbReference>
<dbReference type="GO" id="GO:0003725">
    <property type="term" value="F:double-stranded RNA binding"/>
    <property type="evidence" value="ECO:0007669"/>
    <property type="project" value="UniProtKB-UniRule"/>
</dbReference>
<dbReference type="InterPro" id="IPR005145">
    <property type="entry name" value="Sua5_C"/>
</dbReference>
<keyword evidence="10 13" id="KW-0067">ATP-binding</keyword>
<dbReference type="SUPFAM" id="SSF55821">
    <property type="entry name" value="YrdC/RibB"/>
    <property type="match status" value="1"/>
</dbReference>
<accession>A0AAE2VER9</accession>
<dbReference type="PANTHER" id="PTHR17490:SF16">
    <property type="entry name" value="THREONYLCARBAMOYL-AMP SYNTHASE"/>
    <property type="match status" value="1"/>
</dbReference>
<keyword evidence="8 13" id="KW-0548">Nucleotidyltransferase</keyword>
<dbReference type="GO" id="GO:0008033">
    <property type="term" value="P:tRNA processing"/>
    <property type="evidence" value="ECO:0007669"/>
    <property type="project" value="UniProtKB-KW"/>
</dbReference>
<evidence type="ECO:0000313" key="17">
    <source>
        <dbReference type="Proteomes" id="UP000634206"/>
    </source>
</evidence>
<dbReference type="InterPro" id="IPR038385">
    <property type="entry name" value="Sua5/YwlC_C"/>
</dbReference>
<feature type="binding site" evidence="14">
    <location>
        <position position="147"/>
    </location>
    <ligand>
        <name>L-threonine</name>
        <dbReference type="ChEBI" id="CHEBI:57926"/>
    </ligand>
</feature>
<dbReference type="AlphaFoldDB" id="A0AAE2VER9"/>
<dbReference type="PANTHER" id="PTHR17490">
    <property type="entry name" value="SUA5"/>
    <property type="match status" value="1"/>
</dbReference>
<comment type="function">
    <text evidence="13">Required for the formation of a threonylcarbamoyl group on adenosine at position 37 (t(6)A37) in tRNAs that read codons beginning with adenine.</text>
</comment>
<feature type="binding site" evidence="14">
    <location>
        <position position="205"/>
    </location>
    <ligand>
        <name>ATP</name>
        <dbReference type="ChEBI" id="CHEBI:30616"/>
    </ligand>
</feature>
<comment type="subcellular location">
    <subcellularLocation>
        <location evidence="1 13">Cytoplasm</location>
    </subcellularLocation>
</comment>
<evidence type="ECO:0000256" key="1">
    <source>
        <dbReference type="ARBA" id="ARBA00004496"/>
    </source>
</evidence>
<feature type="binding site" evidence="14">
    <location>
        <position position="242"/>
    </location>
    <ligand>
        <name>ATP</name>
        <dbReference type="ChEBI" id="CHEBI:30616"/>
    </ligand>
</feature>
<dbReference type="GO" id="GO:0061710">
    <property type="term" value="F:L-threonylcarbamoyladenylate synthase"/>
    <property type="evidence" value="ECO:0007669"/>
    <property type="project" value="UniProtKB-EC"/>
</dbReference>
<keyword evidence="5 13" id="KW-0963">Cytoplasm</keyword>
<evidence type="ECO:0000256" key="12">
    <source>
        <dbReference type="ARBA" id="ARBA00048366"/>
    </source>
</evidence>
<name>A0AAE2VER9_9BACT</name>
<evidence type="ECO:0000256" key="6">
    <source>
        <dbReference type="ARBA" id="ARBA00022679"/>
    </source>
</evidence>
<evidence type="ECO:0000256" key="3">
    <source>
        <dbReference type="ARBA" id="ARBA00012584"/>
    </source>
</evidence>
<keyword evidence="17" id="KW-1185">Reference proteome</keyword>
<evidence type="ECO:0000313" key="16">
    <source>
        <dbReference type="EMBL" id="MBK1856169.1"/>
    </source>
</evidence>
<feature type="binding site" evidence="14">
    <location>
        <position position="187"/>
    </location>
    <ligand>
        <name>L-threonine</name>
        <dbReference type="ChEBI" id="CHEBI:57926"/>
    </ligand>
</feature>
<comment type="catalytic activity">
    <reaction evidence="12 13">
        <text>L-threonine + hydrogencarbonate + ATP = L-threonylcarbamoyladenylate + diphosphate + H2O</text>
        <dbReference type="Rhea" id="RHEA:36407"/>
        <dbReference type="ChEBI" id="CHEBI:15377"/>
        <dbReference type="ChEBI" id="CHEBI:17544"/>
        <dbReference type="ChEBI" id="CHEBI:30616"/>
        <dbReference type="ChEBI" id="CHEBI:33019"/>
        <dbReference type="ChEBI" id="CHEBI:57926"/>
        <dbReference type="ChEBI" id="CHEBI:73682"/>
        <dbReference type="EC" id="2.7.7.87"/>
    </reaction>
</comment>
<comment type="caution">
    <text evidence="16">The sequence shown here is derived from an EMBL/GenBank/DDBJ whole genome shotgun (WGS) entry which is preliminary data.</text>
</comment>
<gene>
    <name evidence="16" type="ORF">JIN83_14445</name>
</gene>
<dbReference type="InterPro" id="IPR050156">
    <property type="entry name" value="TC-AMP_synthase_SUA5"/>
</dbReference>
<evidence type="ECO:0000256" key="5">
    <source>
        <dbReference type="ARBA" id="ARBA00022490"/>
    </source>
</evidence>
<dbReference type="GO" id="GO:0006450">
    <property type="term" value="P:regulation of translational fidelity"/>
    <property type="evidence" value="ECO:0007669"/>
    <property type="project" value="TreeGrafter"/>
</dbReference>
<evidence type="ECO:0000256" key="11">
    <source>
        <dbReference type="ARBA" id="ARBA00029774"/>
    </source>
</evidence>
<dbReference type="Pfam" id="PF03481">
    <property type="entry name" value="Sua5_C"/>
    <property type="match status" value="1"/>
</dbReference>
<evidence type="ECO:0000256" key="14">
    <source>
        <dbReference type="PIRSR" id="PIRSR004930-1"/>
    </source>
</evidence>
<organism evidence="16 17">
    <name type="scientific">Oceaniferula flava</name>
    <dbReference type="NCBI Taxonomy" id="2800421"/>
    <lineage>
        <taxon>Bacteria</taxon>
        <taxon>Pseudomonadati</taxon>
        <taxon>Verrucomicrobiota</taxon>
        <taxon>Verrucomicrobiia</taxon>
        <taxon>Verrucomicrobiales</taxon>
        <taxon>Verrucomicrobiaceae</taxon>
        <taxon>Oceaniferula</taxon>
    </lineage>
</organism>
<feature type="binding site" evidence="14">
    <location>
        <position position="70"/>
    </location>
    <ligand>
        <name>L-threonine</name>
        <dbReference type="ChEBI" id="CHEBI:57926"/>
    </ligand>
</feature>
<dbReference type="GO" id="GO:0000049">
    <property type="term" value="F:tRNA binding"/>
    <property type="evidence" value="ECO:0007669"/>
    <property type="project" value="TreeGrafter"/>
</dbReference>
<reference evidence="16" key="1">
    <citation type="submission" date="2021-01" db="EMBL/GenBank/DDBJ databases">
        <title>Modified the classification status of verrucomicrobia.</title>
        <authorList>
            <person name="Feng X."/>
        </authorList>
    </citation>
    <scope>NUCLEOTIDE SEQUENCE</scope>
    <source>
        <strain evidence="16">5K15</strain>
    </source>
</reference>
<sequence>MSETRIIDASDPAEQNKVVQEVVDLLAAGEVVALPTETVYGLGADALNPDAAAKVFDAKERPSFDPLIVHVGSYEQVDEVAEVPEDLKEIVAKLMKAYWPGPLTLVLPKKDCVPDIVTSGLPTVAVRMSAHPIMKAVVRALGNPIAAPSANRFGRISPTSASAVEKELGGRIPAIVDGGACRDGLESTIIRPEAGEKRPTLHMLRSGPVTKEMLQRFGRVERPKRNRSNEAPEAPGQLANHYAPVTPLRLLRSFADFKPEEGKKYGLLSYCGAEKAGFINAYDWAQVEELSPGNGKLAEAAVRFFYVLRQLDESGVDEIIAEPVSETGLGVAIMDKLRRASIR</sequence>
<dbReference type="GO" id="GO:0005737">
    <property type="term" value="C:cytoplasm"/>
    <property type="evidence" value="ECO:0007669"/>
    <property type="project" value="UniProtKB-SubCell"/>
</dbReference>
<dbReference type="PIRSF" id="PIRSF004930">
    <property type="entry name" value="Tln_factor_SUA5"/>
    <property type="match status" value="1"/>
</dbReference>
<dbReference type="EC" id="2.7.7.87" evidence="3 13"/>
<keyword evidence="9 13" id="KW-0547">Nucleotide-binding</keyword>
<dbReference type="RefSeq" id="WP_309490783.1">
    <property type="nucleotide sequence ID" value="NZ_JAENIG010000010.1"/>
</dbReference>
<feature type="binding site" evidence="14">
    <location>
        <position position="38"/>
    </location>
    <ligand>
        <name>L-threonine</name>
        <dbReference type="ChEBI" id="CHEBI:57926"/>
    </ligand>
</feature>
<evidence type="ECO:0000256" key="10">
    <source>
        <dbReference type="ARBA" id="ARBA00022840"/>
    </source>
</evidence>
<dbReference type="Gene3D" id="3.40.50.11030">
    <property type="entry name" value="Threonylcarbamoyl-AMP synthase, C-terminal domain"/>
    <property type="match status" value="1"/>
</dbReference>
<evidence type="ECO:0000256" key="8">
    <source>
        <dbReference type="ARBA" id="ARBA00022695"/>
    </source>
</evidence>
<dbReference type="InterPro" id="IPR006070">
    <property type="entry name" value="Sua5-like_dom"/>
</dbReference>
<dbReference type="Pfam" id="PF01300">
    <property type="entry name" value="Sua5_yciO_yrdC"/>
    <property type="match status" value="1"/>
</dbReference>
<dbReference type="Proteomes" id="UP000634206">
    <property type="component" value="Unassembled WGS sequence"/>
</dbReference>
<feature type="binding site" evidence="14">
    <location>
        <position position="157"/>
    </location>
    <ligand>
        <name>ATP</name>
        <dbReference type="ChEBI" id="CHEBI:30616"/>
    </ligand>
</feature>
<evidence type="ECO:0000256" key="9">
    <source>
        <dbReference type="ARBA" id="ARBA00022741"/>
    </source>
</evidence>
<dbReference type="Gene3D" id="3.90.870.10">
    <property type="entry name" value="DHBP synthase"/>
    <property type="match status" value="1"/>
</dbReference>
<dbReference type="FunFam" id="3.90.870.10:FF:000009">
    <property type="entry name" value="Threonylcarbamoyl-AMP synthase, putative"/>
    <property type="match status" value="1"/>
</dbReference>
<keyword evidence="7 13" id="KW-0819">tRNA processing</keyword>
<evidence type="ECO:0000256" key="2">
    <source>
        <dbReference type="ARBA" id="ARBA00007663"/>
    </source>
</evidence>
<feature type="binding site" evidence="14">
    <location>
        <position position="149"/>
    </location>
    <ligand>
        <name>ATP</name>
        <dbReference type="ChEBI" id="CHEBI:30616"/>
    </ligand>
</feature>
<feature type="domain" description="YrdC-like" evidence="15">
    <location>
        <begin position="16"/>
        <end position="209"/>
    </location>
</feature>